<dbReference type="RefSeq" id="WP_289998956.1">
    <property type="nucleotide sequence ID" value="NZ_JAUEPH010000002.1"/>
</dbReference>
<dbReference type="SUPFAM" id="SSF48452">
    <property type="entry name" value="TPR-like"/>
    <property type="match status" value="1"/>
</dbReference>
<proteinExistence type="predicted"/>
<accession>A0ABT7YA71</accession>
<name>A0ABT7YA71_9BACT</name>
<dbReference type="Gene3D" id="1.25.40.10">
    <property type="entry name" value="Tetratricopeptide repeat domain"/>
    <property type="match status" value="1"/>
</dbReference>
<organism evidence="1 2">
    <name type="scientific">Algoriphagus sediminis</name>
    <dbReference type="NCBI Taxonomy" id="3057113"/>
    <lineage>
        <taxon>Bacteria</taxon>
        <taxon>Pseudomonadati</taxon>
        <taxon>Bacteroidota</taxon>
        <taxon>Cytophagia</taxon>
        <taxon>Cytophagales</taxon>
        <taxon>Cyclobacteriaceae</taxon>
        <taxon>Algoriphagus</taxon>
    </lineage>
</organism>
<keyword evidence="2" id="KW-1185">Reference proteome</keyword>
<sequence>MDSIFVDPANPNNYLLLDKGLQFRITESINQMYNFDFTEAERDFAVIGYQYPNHPLPDFLMALGYWWRIEVDVTNEKYDDIFLSYLERATEKAERMFEADETNKEAAFFLAAGYGFQGRLFSERKSWTRAAFAGKNALKYMDLSRGEAEFNPELLLGDALFNYFSVWIPDNYPLLRPVMALFPKGDKDLGLKQLEEVASNAFYTRIEAMYFLFRLYASQEKKPYEALRITTYLHEKFPDNPYFHRSYARHLYTVGRWNESVQESFEILERIEKGQEGYESNSGRYAAFYIAQYYDRVGDEEGAKEYYLKTVSYGEESESQESGYYLFSLLHLGEMEAEAGNKKEAKAYFKRVRKYAKRKHPAHKEAREYFRKNKL</sequence>
<gene>
    <name evidence="1" type="ORF">QVH07_04515</name>
</gene>
<comment type="caution">
    <text evidence="1">The sequence shown here is derived from an EMBL/GenBank/DDBJ whole genome shotgun (WGS) entry which is preliminary data.</text>
</comment>
<dbReference type="InterPro" id="IPR011990">
    <property type="entry name" value="TPR-like_helical_dom_sf"/>
</dbReference>
<dbReference type="Proteomes" id="UP001171916">
    <property type="component" value="Unassembled WGS sequence"/>
</dbReference>
<reference evidence="1" key="1">
    <citation type="submission" date="2023-06" db="EMBL/GenBank/DDBJ databases">
        <title>Robiginitalea aurantiacus sp. nov. and Algoriphagus sediminis sp. nov., isolated from coastal sediment.</title>
        <authorList>
            <person name="Zhou Z.Y."/>
            <person name="An J."/>
            <person name="Jia Y.W."/>
            <person name="Du Z.J."/>
        </authorList>
    </citation>
    <scope>NUCLEOTIDE SEQUENCE</scope>
    <source>
        <strain evidence="1">C2-7</strain>
    </source>
</reference>
<dbReference type="EMBL" id="JAUEPH010000002">
    <property type="protein sequence ID" value="MDN3203394.1"/>
    <property type="molecule type" value="Genomic_DNA"/>
</dbReference>
<evidence type="ECO:0000313" key="1">
    <source>
        <dbReference type="EMBL" id="MDN3203394.1"/>
    </source>
</evidence>
<evidence type="ECO:0000313" key="2">
    <source>
        <dbReference type="Proteomes" id="UP001171916"/>
    </source>
</evidence>
<protein>
    <submittedName>
        <fullName evidence="1">Tol-pal system protein YbgF</fullName>
    </submittedName>
</protein>